<comment type="catalytic activity">
    <reaction evidence="1">
        <text>a 4-O-methyl-thymidine in DNA + L-cysteinyl-[protein] = a thymidine in DNA + S-methyl-L-cysteinyl-[protein]</text>
        <dbReference type="Rhea" id="RHEA:53428"/>
        <dbReference type="Rhea" id="RHEA-COMP:10131"/>
        <dbReference type="Rhea" id="RHEA-COMP:10132"/>
        <dbReference type="Rhea" id="RHEA-COMP:13555"/>
        <dbReference type="Rhea" id="RHEA-COMP:13556"/>
        <dbReference type="ChEBI" id="CHEBI:29950"/>
        <dbReference type="ChEBI" id="CHEBI:82612"/>
        <dbReference type="ChEBI" id="CHEBI:137386"/>
        <dbReference type="ChEBI" id="CHEBI:137387"/>
        <dbReference type="EC" id="2.1.1.63"/>
    </reaction>
</comment>
<evidence type="ECO:0000259" key="9">
    <source>
        <dbReference type="Pfam" id="PF01035"/>
    </source>
</evidence>
<proteinExistence type="inferred from homology"/>
<evidence type="ECO:0000313" key="10">
    <source>
        <dbReference type="EMBL" id="QEA54466.1"/>
    </source>
</evidence>
<accession>A0A5B8TMK2</accession>
<keyword evidence="6" id="KW-0227">DNA damage</keyword>
<comment type="similarity">
    <text evidence="2">Belongs to the MGMT family.</text>
</comment>
<dbReference type="RefSeq" id="WP_010010964.1">
    <property type="nucleotide sequence ID" value="NZ_CP042392.1"/>
</dbReference>
<dbReference type="PANTHER" id="PTHR10815">
    <property type="entry name" value="METHYLATED-DNA--PROTEIN-CYSTEINE METHYLTRANSFERASE"/>
    <property type="match status" value="1"/>
</dbReference>
<evidence type="ECO:0000256" key="3">
    <source>
        <dbReference type="ARBA" id="ARBA00011918"/>
    </source>
</evidence>
<sequence>MPTIYYRRHNLAGHTYYLGATAQGLCFVGSWAQTLAELQSFYPLAELRPATTQTEAAATELAQYLNGQRREFTIPIAWPQATPLQQAVWQALLKVPYGQTVDYSTLAQQAGYPKAIRAVASAVGKNPLLIVAPCHRVLRKDGQLGGYRGGVIMKQTLLALEQK</sequence>
<dbReference type="AlphaFoldDB" id="A0A5B8TMK2"/>
<gene>
    <name evidence="10" type="ORF">FGL77_09625</name>
</gene>
<dbReference type="GO" id="GO:0006281">
    <property type="term" value="P:DNA repair"/>
    <property type="evidence" value="ECO:0007669"/>
    <property type="project" value="UniProtKB-KW"/>
</dbReference>
<dbReference type="InterPro" id="IPR036631">
    <property type="entry name" value="MGMT_N_sf"/>
</dbReference>
<dbReference type="Pfam" id="PF01035">
    <property type="entry name" value="DNA_binding_1"/>
    <property type="match status" value="1"/>
</dbReference>
<evidence type="ECO:0000256" key="7">
    <source>
        <dbReference type="ARBA" id="ARBA00023204"/>
    </source>
</evidence>
<dbReference type="EMBL" id="CP042392">
    <property type="protein sequence ID" value="QEA54466.1"/>
    <property type="molecule type" value="Genomic_DNA"/>
</dbReference>
<evidence type="ECO:0000256" key="4">
    <source>
        <dbReference type="ARBA" id="ARBA00022603"/>
    </source>
</evidence>
<organism evidence="10 11">
    <name type="scientific">Loigolactobacillus coryniformis</name>
    <dbReference type="NCBI Taxonomy" id="1610"/>
    <lineage>
        <taxon>Bacteria</taxon>
        <taxon>Bacillati</taxon>
        <taxon>Bacillota</taxon>
        <taxon>Bacilli</taxon>
        <taxon>Lactobacillales</taxon>
        <taxon>Lactobacillaceae</taxon>
        <taxon>Loigolactobacillus</taxon>
    </lineage>
</organism>
<evidence type="ECO:0000256" key="2">
    <source>
        <dbReference type="ARBA" id="ARBA00008711"/>
    </source>
</evidence>
<dbReference type="GO" id="GO:0003908">
    <property type="term" value="F:methylated-DNA-[protein]-cysteine S-methyltransferase activity"/>
    <property type="evidence" value="ECO:0007669"/>
    <property type="project" value="UniProtKB-EC"/>
</dbReference>
<comment type="catalytic activity">
    <reaction evidence="8">
        <text>a 6-O-methyl-2'-deoxyguanosine in DNA + L-cysteinyl-[protein] = S-methyl-L-cysteinyl-[protein] + a 2'-deoxyguanosine in DNA</text>
        <dbReference type="Rhea" id="RHEA:24000"/>
        <dbReference type="Rhea" id="RHEA-COMP:10131"/>
        <dbReference type="Rhea" id="RHEA-COMP:10132"/>
        <dbReference type="Rhea" id="RHEA-COMP:11367"/>
        <dbReference type="Rhea" id="RHEA-COMP:11368"/>
        <dbReference type="ChEBI" id="CHEBI:29950"/>
        <dbReference type="ChEBI" id="CHEBI:82612"/>
        <dbReference type="ChEBI" id="CHEBI:85445"/>
        <dbReference type="ChEBI" id="CHEBI:85448"/>
        <dbReference type="EC" id="2.1.1.63"/>
    </reaction>
</comment>
<dbReference type="NCBIfam" id="TIGR00589">
    <property type="entry name" value="ogt"/>
    <property type="match status" value="1"/>
</dbReference>
<dbReference type="SUPFAM" id="SSF53155">
    <property type="entry name" value="Methylated DNA-protein cysteine methyltransferase domain"/>
    <property type="match status" value="1"/>
</dbReference>
<keyword evidence="4 10" id="KW-0489">Methyltransferase</keyword>
<evidence type="ECO:0000256" key="1">
    <source>
        <dbReference type="ARBA" id="ARBA00001286"/>
    </source>
</evidence>
<dbReference type="InterPro" id="IPR014048">
    <property type="entry name" value="MethylDNA_cys_MeTrfase_DNA-bd"/>
</dbReference>
<name>A0A5B8TMK2_9LACO</name>
<reference evidence="10 11" key="1">
    <citation type="submission" date="2019-06" db="EMBL/GenBank/DDBJ databases">
        <title>Genome analyses of bacteria isolated from kimchi.</title>
        <authorList>
            <person name="Lee S."/>
            <person name="Ahn S."/>
            <person name="Roh S."/>
        </authorList>
    </citation>
    <scope>NUCLEOTIDE SEQUENCE [LARGE SCALE GENOMIC DNA]</scope>
    <source>
        <strain evidence="10 11">CBA3616</strain>
    </source>
</reference>
<dbReference type="Gene3D" id="3.30.160.70">
    <property type="entry name" value="Methylated DNA-protein cysteine methyltransferase domain"/>
    <property type="match status" value="1"/>
</dbReference>
<evidence type="ECO:0000256" key="6">
    <source>
        <dbReference type="ARBA" id="ARBA00022763"/>
    </source>
</evidence>
<feature type="domain" description="Methylated-DNA-[protein]-cysteine S-methyltransferase DNA binding" evidence="9">
    <location>
        <begin position="84"/>
        <end position="162"/>
    </location>
</feature>
<dbReference type="EC" id="2.1.1.63" evidence="3"/>
<dbReference type="PANTHER" id="PTHR10815:SF12">
    <property type="entry name" value="METHYLATED-DNA--PROTEIN-CYSTEINE METHYLTRANSFERASE, INDUCIBLE"/>
    <property type="match status" value="1"/>
</dbReference>
<dbReference type="Gene3D" id="1.10.10.10">
    <property type="entry name" value="Winged helix-like DNA-binding domain superfamily/Winged helix DNA-binding domain"/>
    <property type="match status" value="1"/>
</dbReference>
<dbReference type="InterPro" id="IPR036217">
    <property type="entry name" value="MethylDNA_cys_MeTrfase_DNAb"/>
</dbReference>
<protein>
    <recommendedName>
        <fullName evidence="3">methylated-DNA--[protein]-cysteine S-methyltransferase</fullName>
        <ecNumber evidence="3">2.1.1.63</ecNumber>
    </recommendedName>
</protein>
<evidence type="ECO:0000256" key="8">
    <source>
        <dbReference type="ARBA" id="ARBA00049348"/>
    </source>
</evidence>
<evidence type="ECO:0000313" key="11">
    <source>
        <dbReference type="Proteomes" id="UP000321772"/>
    </source>
</evidence>
<dbReference type="FunFam" id="1.10.10.10:FF:000214">
    <property type="entry name" value="Methylated-DNA--protein-cysteine methyltransferase"/>
    <property type="match status" value="1"/>
</dbReference>
<dbReference type="InterPro" id="IPR036388">
    <property type="entry name" value="WH-like_DNA-bd_sf"/>
</dbReference>
<dbReference type="GO" id="GO:0032259">
    <property type="term" value="P:methylation"/>
    <property type="evidence" value="ECO:0007669"/>
    <property type="project" value="UniProtKB-KW"/>
</dbReference>
<evidence type="ECO:0000256" key="5">
    <source>
        <dbReference type="ARBA" id="ARBA00022679"/>
    </source>
</evidence>
<keyword evidence="5 10" id="KW-0808">Transferase</keyword>
<dbReference type="CDD" id="cd06445">
    <property type="entry name" value="ATase"/>
    <property type="match status" value="1"/>
</dbReference>
<dbReference type="Proteomes" id="UP000321772">
    <property type="component" value="Chromosome"/>
</dbReference>
<keyword evidence="7" id="KW-0234">DNA repair</keyword>
<dbReference type="SUPFAM" id="SSF46767">
    <property type="entry name" value="Methylated DNA-protein cysteine methyltransferase, C-terminal domain"/>
    <property type="match status" value="1"/>
</dbReference>